<accession>A0A0C2N2S0</accession>
<feature type="signal peptide" evidence="1">
    <location>
        <begin position="1"/>
        <end position="20"/>
    </location>
</feature>
<comment type="caution">
    <text evidence="2">The sequence shown here is derived from an EMBL/GenBank/DDBJ whole genome shotgun (WGS) entry which is preliminary data.</text>
</comment>
<dbReference type="AlphaFoldDB" id="A0A0C2N2S0"/>
<evidence type="ECO:0000313" key="3">
    <source>
        <dbReference type="Proteomes" id="UP000031668"/>
    </source>
</evidence>
<organism evidence="2 3">
    <name type="scientific">Thelohanellus kitauei</name>
    <name type="common">Myxosporean</name>
    <dbReference type="NCBI Taxonomy" id="669202"/>
    <lineage>
        <taxon>Eukaryota</taxon>
        <taxon>Metazoa</taxon>
        <taxon>Cnidaria</taxon>
        <taxon>Myxozoa</taxon>
        <taxon>Myxosporea</taxon>
        <taxon>Bivalvulida</taxon>
        <taxon>Platysporina</taxon>
        <taxon>Myxobolidae</taxon>
        <taxon>Thelohanellus</taxon>
    </lineage>
</organism>
<reference evidence="2 3" key="1">
    <citation type="journal article" date="2014" name="Genome Biol. Evol.">
        <title>The genome of the myxosporean Thelohanellus kitauei shows adaptations to nutrient acquisition within its fish host.</title>
        <authorList>
            <person name="Yang Y."/>
            <person name="Xiong J."/>
            <person name="Zhou Z."/>
            <person name="Huo F."/>
            <person name="Miao W."/>
            <person name="Ran C."/>
            <person name="Liu Y."/>
            <person name="Zhang J."/>
            <person name="Feng J."/>
            <person name="Wang M."/>
            <person name="Wang M."/>
            <person name="Wang L."/>
            <person name="Yao B."/>
        </authorList>
    </citation>
    <scope>NUCLEOTIDE SEQUENCE [LARGE SCALE GENOMIC DNA]</scope>
    <source>
        <strain evidence="2">Wuqing</strain>
    </source>
</reference>
<name>A0A0C2N2S0_THEKT</name>
<evidence type="ECO:0008006" key="4">
    <source>
        <dbReference type="Google" id="ProtNLM"/>
    </source>
</evidence>
<keyword evidence="1" id="KW-0732">Signal</keyword>
<keyword evidence="3" id="KW-1185">Reference proteome</keyword>
<sequence>MFLFFILFFHDLTILGESRGRLISHDEQLVKTVKHQQEFDGEIIDTFVDIEGHSFMDTCADQQNNLVYVFTHQSLSVKSDHLIFYLIELETNNIYQYKYEIENAGVLEYLTCTSEILLITLEDQPGIWVLSHRNNMTFHDGVGIITDIFTSKYNPTHIAIVTDYHKANRLNKLKFFGDEHYREATFKDIQVRGSQHQIEDIINVVSDNKIIYVVVKDVTNTVSREKALLVYISIITEYHIQLIQNLPGIVFLSQSIDLDGKTEKFSAMSLNHANSFIPLHYKANDHDYEWYNIGDLIINEVEETSGIMISRDGGHSWAEVKSFVHSDII</sequence>
<dbReference type="Proteomes" id="UP000031668">
    <property type="component" value="Unassembled WGS sequence"/>
</dbReference>
<evidence type="ECO:0000256" key="1">
    <source>
        <dbReference type="SAM" id="SignalP"/>
    </source>
</evidence>
<protein>
    <recommendedName>
        <fullName evidence="4">Sortilin N-terminal domain-containing protein</fullName>
    </recommendedName>
</protein>
<dbReference type="EMBL" id="JWZT01002010">
    <property type="protein sequence ID" value="KII70630.1"/>
    <property type="molecule type" value="Genomic_DNA"/>
</dbReference>
<proteinExistence type="predicted"/>
<gene>
    <name evidence="2" type="ORF">RF11_06986</name>
</gene>
<feature type="chain" id="PRO_5002164751" description="Sortilin N-terminal domain-containing protein" evidence="1">
    <location>
        <begin position="21"/>
        <end position="329"/>
    </location>
</feature>
<evidence type="ECO:0000313" key="2">
    <source>
        <dbReference type="EMBL" id="KII70630.1"/>
    </source>
</evidence>